<evidence type="ECO:0000256" key="1">
    <source>
        <dbReference type="ARBA" id="ARBA00023015"/>
    </source>
</evidence>
<dbReference type="PANTHER" id="PTHR43280:SF2">
    <property type="entry name" value="HTH-TYPE TRANSCRIPTIONAL REGULATOR EXSA"/>
    <property type="match status" value="1"/>
</dbReference>
<dbReference type="Pfam" id="PF12833">
    <property type="entry name" value="HTH_18"/>
    <property type="match status" value="1"/>
</dbReference>
<dbReference type="SUPFAM" id="SSF51215">
    <property type="entry name" value="Regulatory protein AraC"/>
    <property type="match status" value="1"/>
</dbReference>
<evidence type="ECO:0000259" key="4">
    <source>
        <dbReference type="PROSITE" id="PS01124"/>
    </source>
</evidence>
<dbReference type="GO" id="GO:0003700">
    <property type="term" value="F:DNA-binding transcription factor activity"/>
    <property type="evidence" value="ECO:0007669"/>
    <property type="project" value="InterPro"/>
</dbReference>
<name>A0A1Q8E9L7_9STRE</name>
<dbReference type="PROSITE" id="PS01124">
    <property type="entry name" value="HTH_ARAC_FAMILY_2"/>
    <property type="match status" value="1"/>
</dbReference>
<dbReference type="RefSeq" id="WP_075104206.1">
    <property type="nucleotide sequence ID" value="NZ_MSJM01000002.1"/>
</dbReference>
<dbReference type="GO" id="GO:0043565">
    <property type="term" value="F:sequence-specific DNA binding"/>
    <property type="evidence" value="ECO:0007669"/>
    <property type="project" value="InterPro"/>
</dbReference>
<sequence>MRDVWKHFDISTDNIVLSECGIQQFLPGQRYSYTVTENFVLHYIESGTGTVRINHKTYYSDSFNGYILKRGENVDYFGDEIDPWKTYWVGLTGSYFQDLLNRLQLSDADVIQFKEDSPIIRVIKEICHETEANPEISNYWYKSKTYELLLYLEQEFISNDFINLNMDPILGIYDFICKNYYKALNVDDLATLFGISRSNLFKQFKKLYHITPKQFILELRINKACQLLRETNNPIKTISNQVGFEEYVVFTKAFKRILQQSPTEYRKSGGQKEIHEIS</sequence>
<dbReference type="SMART" id="SM00342">
    <property type="entry name" value="HTH_ARAC"/>
    <property type="match status" value="1"/>
</dbReference>
<dbReference type="Gene3D" id="1.10.10.60">
    <property type="entry name" value="Homeodomain-like"/>
    <property type="match status" value="2"/>
</dbReference>
<dbReference type="InterPro" id="IPR009057">
    <property type="entry name" value="Homeodomain-like_sf"/>
</dbReference>
<gene>
    <name evidence="5" type="ORF">BU202_02390</name>
</gene>
<dbReference type="InterPro" id="IPR037923">
    <property type="entry name" value="HTH-like"/>
</dbReference>
<dbReference type="InterPro" id="IPR018062">
    <property type="entry name" value="HTH_AraC-typ_CS"/>
</dbReference>
<organism evidence="5 6">
    <name type="scientific">Streptococcus cuniculi</name>
    <dbReference type="NCBI Taxonomy" id="1432788"/>
    <lineage>
        <taxon>Bacteria</taxon>
        <taxon>Bacillati</taxon>
        <taxon>Bacillota</taxon>
        <taxon>Bacilli</taxon>
        <taxon>Lactobacillales</taxon>
        <taxon>Streptococcaceae</taxon>
        <taxon>Streptococcus</taxon>
    </lineage>
</organism>
<keyword evidence="1" id="KW-0805">Transcription regulation</keyword>
<dbReference type="AlphaFoldDB" id="A0A1Q8E9L7"/>
<evidence type="ECO:0000256" key="2">
    <source>
        <dbReference type="ARBA" id="ARBA00023125"/>
    </source>
</evidence>
<evidence type="ECO:0000313" key="5">
    <source>
        <dbReference type="EMBL" id="OLF48484.1"/>
    </source>
</evidence>
<keyword evidence="3" id="KW-0804">Transcription</keyword>
<dbReference type="Pfam" id="PF02311">
    <property type="entry name" value="AraC_binding"/>
    <property type="match status" value="1"/>
</dbReference>
<accession>A0A1Q8E9L7</accession>
<proteinExistence type="predicted"/>
<dbReference type="CDD" id="cd06986">
    <property type="entry name" value="cupin_MmsR-like_N"/>
    <property type="match status" value="1"/>
</dbReference>
<dbReference type="EMBL" id="MSJM01000002">
    <property type="protein sequence ID" value="OLF48484.1"/>
    <property type="molecule type" value="Genomic_DNA"/>
</dbReference>
<reference evidence="6" key="1">
    <citation type="submission" date="2016-12" db="EMBL/GenBank/DDBJ databases">
        <authorList>
            <person name="Gulvik C.A."/>
        </authorList>
    </citation>
    <scope>NUCLEOTIDE SEQUENCE [LARGE SCALE GENOMIC DNA]</scope>
    <source>
        <strain evidence="6">NED12-00049-6B</strain>
    </source>
</reference>
<dbReference type="Proteomes" id="UP000186890">
    <property type="component" value="Unassembled WGS sequence"/>
</dbReference>
<protein>
    <recommendedName>
        <fullName evidence="4">HTH araC/xylS-type domain-containing protein</fullName>
    </recommendedName>
</protein>
<dbReference type="PROSITE" id="PS00041">
    <property type="entry name" value="HTH_ARAC_FAMILY_1"/>
    <property type="match status" value="1"/>
</dbReference>
<keyword evidence="2" id="KW-0238">DNA-binding</keyword>
<dbReference type="SUPFAM" id="SSF46689">
    <property type="entry name" value="Homeodomain-like"/>
    <property type="match status" value="2"/>
</dbReference>
<evidence type="ECO:0000256" key="3">
    <source>
        <dbReference type="ARBA" id="ARBA00023163"/>
    </source>
</evidence>
<evidence type="ECO:0000313" key="6">
    <source>
        <dbReference type="Proteomes" id="UP000186890"/>
    </source>
</evidence>
<feature type="domain" description="HTH araC/xylS-type" evidence="4">
    <location>
        <begin position="170"/>
        <end position="268"/>
    </location>
</feature>
<dbReference type="PANTHER" id="PTHR43280">
    <property type="entry name" value="ARAC-FAMILY TRANSCRIPTIONAL REGULATOR"/>
    <property type="match status" value="1"/>
</dbReference>
<comment type="caution">
    <text evidence="5">The sequence shown here is derived from an EMBL/GenBank/DDBJ whole genome shotgun (WGS) entry which is preliminary data.</text>
</comment>
<dbReference type="OrthoDB" id="9813413at2"/>
<keyword evidence="6" id="KW-1185">Reference proteome</keyword>
<dbReference type="InterPro" id="IPR003313">
    <property type="entry name" value="AraC-bd"/>
</dbReference>
<dbReference type="InterPro" id="IPR018060">
    <property type="entry name" value="HTH_AraC"/>
</dbReference>